<organism evidence="5 6">
    <name type="scientific">Nitrosomonas ureae</name>
    <dbReference type="NCBI Taxonomy" id="44577"/>
    <lineage>
        <taxon>Bacteria</taxon>
        <taxon>Pseudomonadati</taxon>
        <taxon>Pseudomonadota</taxon>
        <taxon>Betaproteobacteria</taxon>
        <taxon>Nitrosomonadales</taxon>
        <taxon>Nitrosomonadaceae</taxon>
        <taxon>Nitrosomonas</taxon>
    </lineage>
</organism>
<keyword evidence="2" id="KW-0677">Repeat</keyword>
<dbReference type="PRINTS" id="PR01185">
    <property type="entry name" value="INTEGRINA"/>
</dbReference>
<gene>
    <name evidence="5" type="ORF">SAMN05216406_1715</name>
</gene>
<dbReference type="SUPFAM" id="SSF69318">
    <property type="entry name" value="Integrin alpha N-terminal domain"/>
    <property type="match status" value="2"/>
</dbReference>
<evidence type="ECO:0000256" key="1">
    <source>
        <dbReference type="ARBA" id="ARBA00022729"/>
    </source>
</evidence>
<dbReference type="InterPro" id="IPR028994">
    <property type="entry name" value="Integrin_alpha_N"/>
</dbReference>
<dbReference type="PROSITE" id="PS51470">
    <property type="entry name" value="FG_GAP"/>
    <property type="match status" value="6"/>
</dbReference>
<dbReference type="PANTHER" id="PTHR23221:SF7">
    <property type="entry name" value="PHOSPHATIDYLINOSITOL-GLYCAN-SPECIFIC PHOSPHOLIPASE D"/>
    <property type="match status" value="1"/>
</dbReference>
<dbReference type="InterPro" id="IPR001343">
    <property type="entry name" value="Hemolysn_Ca-bd"/>
</dbReference>
<evidence type="ECO:0000256" key="4">
    <source>
        <dbReference type="ARBA" id="ARBA00023180"/>
    </source>
</evidence>
<dbReference type="GO" id="GO:0008305">
    <property type="term" value="C:integrin complex"/>
    <property type="evidence" value="ECO:0007669"/>
    <property type="project" value="InterPro"/>
</dbReference>
<dbReference type="GO" id="GO:0007155">
    <property type="term" value="P:cell adhesion"/>
    <property type="evidence" value="ECO:0007669"/>
    <property type="project" value="InterPro"/>
</dbReference>
<dbReference type="PANTHER" id="PTHR23221">
    <property type="entry name" value="GLYCOSYLPHOSPHATIDYLINOSITOL PHOSPHOLIPASE D"/>
    <property type="match status" value="1"/>
</dbReference>
<keyword evidence="3" id="KW-0378">Hydrolase</keyword>
<keyword evidence="6" id="KW-1185">Reference proteome</keyword>
<reference evidence="6" key="1">
    <citation type="submission" date="2016-10" db="EMBL/GenBank/DDBJ databases">
        <authorList>
            <person name="Varghese N."/>
            <person name="Submissions S."/>
        </authorList>
    </citation>
    <scope>NUCLEOTIDE SEQUENCE [LARGE SCALE GENOMIC DNA]</scope>
    <source>
        <strain evidence="6">Nm10</strain>
    </source>
</reference>
<sequence length="668" mass="67502">MATTSINLSSLNGTNGFRLDGEDAYDNSGRSVSSAGDVNGDGFDDVIVGARYADSDSYSSGSSYVVFGKAAGFDATMNLSGLDGINGFRLDGEAAPIYSGHFVSNAGDVNGDGFDDVIVGARYTDPNIYSSGSSYVIFGKASGFDAKIDLSSLDGTNGFRLDGETEGDSLGVSVSNAGDVNGDGFDDVIVGAYGADPNGSFSGSSYVVFGKAAGFDAAMNLSGLDGTNGFRLEGAAEGDSSGISVSSAGDVNGDGFDDVIVSAHGADTNGYFSGSSYVMFGKDTGFDSTMNLSSLDGTNGFRLDGETANDFSGRSVSSAGDVNGDGFNDVIVGAFRADPNGYSSGSSYVVFGKAEGFHATMNLSSLDGNNGFRLDGEAANGNSGISVSGAGDVNGDGFDDVIVGAFLASSSGRYSGSSYVVFGKAAGFDVAMSLSGLVGTNGFRLDGEAEHQHSGYSVSGAGDVNSDGFDDLIIGARFADPNGNGSGSSYIVFGRSDFTGGVDFPGTSGDDIFTGTPIAENFEGGDGNDRMIGRGGADFFDGGAGNDYIRILGDNFELVDGGTGTDTLGLAGSGFNLNLTSVIDNIHGIETIALYGVGDNTLTLTAQDIIDMSEETNTLKVKGNTGDSVVGLGSGWADGGILGNFHTYTQGDAVLLVGVDVTTDFPIA</sequence>
<evidence type="ECO:0000313" key="5">
    <source>
        <dbReference type="EMBL" id="SDU36356.1"/>
    </source>
</evidence>
<dbReference type="Pfam" id="PF01839">
    <property type="entry name" value="FG-GAP"/>
    <property type="match status" value="7"/>
</dbReference>
<dbReference type="InterPro" id="IPR013517">
    <property type="entry name" value="FG-GAP"/>
</dbReference>
<evidence type="ECO:0000256" key="3">
    <source>
        <dbReference type="ARBA" id="ARBA00022801"/>
    </source>
</evidence>
<evidence type="ECO:0000313" key="6">
    <source>
        <dbReference type="Proteomes" id="UP000182882"/>
    </source>
</evidence>
<proteinExistence type="predicted"/>
<dbReference type="InterPro" id="IPR013519">
    <property type="entry name" value="Int_alpha_beta-p"/>
</dbReference>
<dbReference type="PRINTS" id="PR00313">
    <property type="entry name" value="CABNDNGRPT"/>
</dbReference>
<dbReference type="SMART" id="SM00191">
    <property type="entry name" value="Int_alpha"/>
    <property type="match status" value="7"/>
</dbReference>
<dbReference type="InterPro" id="IPR000413">
    <property type="entry name" value="Integrin_alpha"/>
</dbReference>
<protein>
    <submittedName>
        <fullName evidence="5">FG-GAP repeat-containing protein</fullName>
    </submittedName>
</protein>
<accession>A0A1H2HXA7</accession>
<dbReference type="Proteomes" id="UP000182882">
    <property type="component" value="Unassembled WGS sequence"/>
</dbReference>
<dbReference type="Gene3D" id="2.130.10.130">
    <property type="entry name" value="Integrin alpha, N-terminal"/>
    <property type="match status" value="5"/>
</dbReference>
<keyword evidence="1" id="KW-0732">Signal</keyword>
<dbReference type="GO" id="GO:0016787">
    <property type="term" value="F:hydrolase activity"/>
    <property type="evidence" value="ECO:0007669"/>
    <property type="project" value="UniProtKB-KW"/>
</dbReference>
<dbReference type="AlphaFoldDB" id="A0A1H2HXA7"/>
<dbReference type="EMBL" id="FNLN01000071">
    <property type="protein sequence ID" value="SDU36356.1"/>
    <property type="molecule type" value="Genomic_DNA"/>
</dbReference>
<keyword evidence="4" id="KW-0325">Glycoprotein</keyword>
<dbReference type="Pfam" id="PF00353">
    <property type="entry name" value="HemolysinCabind"/>
    <property type="match status" value="1"/>
</dbReference>
<dbReference type="RefSeq" id="WP_074702332.1">
    <property type="nucleotide sequence ID" value="NZ_FNLN01000071.1"/>
</dbReference>
<name>A0A1H2HXA7_9PROT</name>
<evidence type="ECO:0000256" key="2">
    <source>
        <dbReference type="ARBA" id="ARBA00022737"/>
    </source>
</evidence>